<dbReference type="AlphaFoldDB" id="A0A265NF26"/>
<dbReference type="Pfam" id="PF14071">
    <property type="entry name" value="YlbD_coat"/>
    <property type="match status" value="1"/>
</dbReference>
<dbReference type="RefSeq" id="WP_094884024.1">
    <property type="nucleotide sequence ID" value="NZ_NPMS01000001.1"/>
</dbReference>
<reference evidence="1 2" key="1">
    <citation type="submission" date="2017-08" db="EMBL/GenBank/DDBJ databases">
        <title>Virgibacillus indicus sp. nov. and Virgibacillus profoundi sp. nov, two moderately halophilic bacteria isolated from marine sediment by using the Microfluidic Streak Plate.</title>
        <authorList>
            <person name="Xu B."/>
            <person name="Hu B."/>
            <person name="Wang J."/>
            <person name="Zhu Y."/>
            <person name="Huang L."/>
            <person name="Du W."/>
            <person name="Huang Y."/>
        </authorList>
    </citation>
    <scope>NUCLEOTIDE SEQUENCE [LARGE SCALE GENOMIC DNA]</scope>
    <source>
        <strain evidence="1 2">IO3-P2-C2</strain>
    </source>
</reference>
<evidence type="ECO:0008006" key="3">
    <source>
        <dbReference type="Google" id="ProtNLM"/>
    </source>
</evidence>
<dbReference type="Proteomes" id="UP000216498">
    <property type="component" value="Unassembled WGS sequence"/>
</dbReference>
<dbReference type="EMBL" id="NPMS01000001">
    <property type="protein sequence ID" value="OZU90431.1"/>
    <property type="molecule type" value="Genomic_DNA"/>
</dbReference>
<accession>A0A265NF26</accession>
<keyword evidence="2" id="KW-1185">Reference proteome</keyword>
<dbReference type="OrthoDB" id="1655540at2"/>
<sequence length="131" mass="15497">MSGETLDPTVMQFKQFINEHPKLIENIRRSGRSWQEYYEKWALLGEDDPVWDQYKSEDTKTEKNTGHGKEKNSELFGQLIKMTENMDINKVQKQVHQLSSTISTVQELLDQYQETKKPKQGGNRPFNWFQD</sequence>
<name>A0A265NF26_9BACI</name>
<organism evidence="1 2">
    <name type="scientific">Virgibacillus indicus</name>
    <dbReference type="NCBI Taxonomy" id="2024554"/>
    <lineage>
        <taxon>Bacteria</taxon>
        <taxon>Bacillati</taxon>
        <taxon>Bacillota</taxon>
        <taxon>Bacilli</taxon>
        <taxon>Bacillales</taxon>
        <taxon>Bacillaceae</taxon>
        <taxon>Virgibacillus</taxon>
    </lineage>
</organism>
<evidence type="ECO:0000313" key="1">
    <source>
        <dbReference type="EMBL" id="OZU90431.1"/>
    </source>
</evidence>
<dbReference type="InterPro" id="IPR025953">
    <property type="entry name" value="YlbD_coat"/>
</dbReference>
<proteinExistence type="predicted"/>
<gene>
    <name evidence="1" type="ORF">CIL03_04600</name>
</gene>
<comment type="caution">
    <text evidence="1">The sequence shown here is derived from an EMBL/GenBank/DDBJ whole genome shotgun (WGS) entry which is preliminary data.</text>
</comment>
<protein>
    <recommendedName>
        <fullName evidence="3">Cytosolic protein</fullName>
    </recommendedName>
</protein>
<evidence type="ECO:0000313" key="2">
    <source>
        <dbReference type="Proteomes" id="UP000216498"/>
    </source>
</evidence>